<accession>A0A934KN94</accession>
<dbReference type="PRINTS" id="PR00337">
    <property type="entry name" value="LEUILEVALBP"/>
</dbReference>
<keyword evidence="4" id="KW-0029">Amino-acid transport</keyword>
<keyword evidence="3" id="KW-0732">Signal</keyword>
<dbReference type="PANTHER" id="PTHR30483">
    <property type="entry name" value="LEUCINE-SPECIFIC-BINDING PROTEIN"/>
    <property type="match status" value="1"/>
</dbReference>
<evidence type="ECO:0000256" key="3">
    <source>
        <dbReference type="ARBA" id="ARBA00022729"/>
    </source>
</evidence>
<sequence>MTFGVMAPFTGPFAQAGTDLMKGVNLAVDEINAAGGVNGAHIQLITGDTASDPTDASSAESKLLNVDHVPVLVGPRTITGPTVIKQSERARVPQFIVGGSTSLDKSTDKYFWRTTASDSQQGTAMADYALKNNLTTAALVFEKQPAAQTLKAPITDAYQRHGGQLVATVDIAPNQTSYRSEVQQIFAQHPKTVFFQVSSATAGVLFPQIQQAGFLTVPFIGTNTTSTSDFFSAIGPEIANSVVSTQSSAPSGQGRAHYEQIFNAKYNSKQVANLSADMYDAVILAALAMDKAGTTTDSQAINDAVTQVSNPPGNVVNDYASGLKAIKAGQKVNYEGAAGSQDFDKYHNTFGPFDALKFAADGSTQTVVTLSAAELASY</sequence>
<evidence type="ECO:0000313" key="6">
    <source>
        <dbReference type="EMBL" id="MBJ7610023.1"/>
    </source>
</evidence>
<protein>
    <submittedName>
        <fullName evidence="6">ABC transporter substrate-binding protein</fullName>
    </submittedName>
</protein>
<evidence type="ECO:0000313" key="7">
    <source>
        <dbReference type="Proteomes" id="UP000614410"/>
    </source>
</evidence>
<dbReference type="InterPro" id="IPR028081">
    <property type="entry name" value="Leu-bd"/>
</dbReference>
<evidence type="ECO:0000259" key="5">
    <source>
        <dbReference type="Pfam" id="PF13458"/>
    </source>
</evidence>
<organism evidence="6 7">
    <name type="scientific">Candidatus Amunia macphersoniae</name>
    <dbReference type="NCBI Taxonomy" id="3127014"/>
    <lineage>
        <taxon>Bacteria</taxon>
        <taxon>Bacillati</taxon>
        <taxon>Candidatus Dormiibacterota</taxon>
        <taxon>Candidatus Dormibacteria</taxon>
        <taxon>Candidatus Aeolococcales</taxon>
        <taxon>Candidatus Aeolococcaceae</taxon>
        <taxon>Candidatus Amunia</taxon>
    </lineage>
</organism>
<dbReference type="InterPro" id="IPR051010">
    <property type="entry name" value="BCAA_transport"/>
</dbReference>
<evidence type="ECO:0000256" key="4">
    <source>
        <dbReference type="ARBA" id="ARBA00022970"/>
    </source>
</evidence>
<evidence type="ECO:0000256" key="1">
    <source>
        <dbReference type="ARBA" id="ARBA00010062"/>
    </source>
</evidence>
<dbReference type="InterPro" id="IPR000709">
    <property type="entry name" value="Leu_Ile_Val-bd"/>
</dbReference>
<keyword evidence="2" id="KW-0813">Transport</keyword>
<dbReference type="AlphaFoldDB" id="A0A934KN94"/>
<comment type="similarity">
    <text evidence="1">Belongs to the leucine-binding protein family.</text>
</comment>
<dbReference type="Proteomes" id="UP000614410">
    <property type="component" value="Unassembled WGS sequence"/>
</dbReference>
<dbReference type="GO" id="GO:0006865">
    <property type="term" value="P:amino acid transport"/>
    <property type="evidence" value="ECO:0007669"/>
    <property type="project" value="UniProtKB-KW"/>
</dbReference>
<name>A0A934KN94_9BACT</name>
<evidence type="ECO:0000256" key="2">
    <source>
        <dbReference type="ARBA" id="ARBA00022448"/>
    </source>
</evidence>
<proteinExistence type="inferred from homology"/>
<dbReference type="PANTHER" id="PTHR30483:SF6">
    <property type="entry name" value="PERIPLASMIC BINDING PROTEIN OF ABC TRANSPORTER FOR NATURAL AMINO ACIDS"/>
    <property type="match status" value="1"/>
</dbReference>
<comment type="caution">
    <text evidence="6">The sequence shown here is derived from an EMBL/GenBank/DDBJ whole genome shotgun (WGS) entry which is preliminary data.</text>
</comment>
<gene>
    <name evidence="6" type="ORF">JF887_11430</name>
</gene>
<dbReference type="InterPro" id="IPR028082">
    <property type="entry name" value="Peripla_BP_I"/>
</dbReference>
<dbReference type="Pfam" id="PF13458">
    <property type="entry name" value="Peripla_BP_6"/>
    <property type="match status" value="1"/>
</dbReference>
<feature type="domain" description="Leucine-binding protein" evidence="5">
    <location>
        <begin position="2"/>
        <end position="309"/>
    </location>
</feature>
<dbReference type="Gene3D" id="3.40.50.2300">
    <property type="match status" value="2"/>
</dbReference>
<dbReference type="SUPFAM" id="SSF53822">
    <property type="entry name" value="Periplasmic binding protein-like I"/>
    <property type="match status" value="1"/>
</dbReference>
<reference evidence="6 7" key="1">
    <citation type="submission" date="2020-10" db="EMBL/GenBank/DDBJ databases">
        <title>Ca. Dormibacterota MAGs.</title>
        <authorList>
            <person name="Montgomery K."/>
        </authorList>
    </citation>
    <scope>NUCLEOTIDE SEQUENCE [LARGE SCALE GENOMIC DNA]</scope>
    <source>
        <strain evidence="6">Mitchell_Peninsula_5</strain>
    </source>
</reference>
<dbReference type="EMBL" id="JAEKNN010000054">
    <property type="protein sequence ID" value="MBJ7610023.1"/>
    <property type="molecule type" value="Genomic_DNA"/>
</dbReference>